<dbReference type="NCBIfam" id="TIGR03696">
    <property type="entry name" value="Rhs_assc_core"/>
    <property type="match status" value="1"/>
</dbReference>
<dbReference type="EMBL" id="CAJOBG010052381">
    <property type="protein sequence ID" value="CAF4494399.1"/>
    <property type="molecule type" value="Genomic_DNA"/>
</dbReference>
<dbReference type="Proteomes" id="UP000663866">
    <property type="component" value="Unassembled WGS sequence"/>
</dbReference>
<evidence type="ECO:0000313" key="2">
    <source>
        <dbReference type="Proteomes" id="UP000663866"/>
    </source>
</evidence>
<dbReference type="InterPro" id="IPR050708">
    <property type="entry name" value="T6SS_VgrG/RHS"/>
</dbReference>
<protein>
    <submittedName>
        <fullName evidence="1">Uncharacterized protein</fullName>
    </submittedName>
</protein>
<reference evidence="1" key="1">
    <citation type="submission" date="2021-02" db="EMBL/GenBank/DDBJ databases">
        <authorList>
            <person name="Nowell W R."/>
        </authorList>
    </citation>
    <scope>NUCLEOTIDE SEQUENCE</scope>
</reference>
<dbReference type="PANTHER" id="PTHR32305:SF15">
    <property type="entry name" value="PROTEIN RHSA-RELATED"/>
    <property type="match status" value="1"/>
</dbReference>
<accession>A0A820V2F3</accession>
<proteinExistence type="predicted"/>
<dbReference type="Gene3D" id="2.180.10.10">
    <property type="entry name" value="RHS repeat-associated core"/>
    <property type="match status" value="1"/>
</dbReference>
<name>A0A820V2F3_9BILA</name>
<sequence length="270" mass="31183">MGESACDVEAYMIDENGNHRHYWTGYSRYELQYKQANNQIECIDYKSMSRDQTKTNGRQISYDYDVQGERVRKHVINGKGEKLKEVLYLRDGEGRSLVEKVIDLTDSKRYEQYTGYIYGPKGLIGFIRNDEFYSVICDHEGSIRLIVKNQEVVAAYDYLPYGNLIRQYGIPQVQIAYRYTGQEWDEETGLYNYHARLYDPAIGRFYQIDPQEQYASPYKYAGNSPVSMIDPSGEIAFLPIMIGLGLLGGYLGGSAANNNWCPWEWDMTKA</sequence>
<keyword evidence="2" id="KW-1185">Reference proteome</keyword>
<dbReference type="PANTHER" id="PTHR32305">
    <property type="match status" value="1"/>
</dbReference>
<dbReference type="AlphaFoldDB" id="A0A820V2F3"/>
<evidence type="ECO:0000313" key="1">
    <source>
        <dbReference type="EMBL" id="CAF4494399.1"/>
    </source>
</evidence>
<gene>
    <name evidence="1" type="ORF">OVN521_LOCUS40376</name>
</gene>
<comment type="caution">
    <text evidence="1">The sequence shown here is derived from an EMBL/GenBank/DDBJ whole genome shotgun (WGS) entry which is preliminary data.</text>
</comment>
<dbReference type="InterPro" id="IPR022385">
    <property type="entry name" value="Rhs_assc_core"/>
</dbReference>
<feature type="non-terminal residue" evidence="1">
    <location>
        <position position="1"/>
    </location>
</feature>
<organism evidence="1 2">
    <name type="scientific">Rotaria magnacalcarata</name>
    <dbReference type="NCBI Taxonomy" id="392030"/>
    <lineage>
        <taxon>Eukaryota</taxon>
        <taxon>Metazoa</taxon>
        <taxon>Spiralia</taxon>
        <taxon>Gnathifera</taxon>
        <taxon>Rotifera</taxon>
        <taxon>Eurotatoria</taxon>
        <taxon>Bdelloidea</taxon>
        <taxon>Philodinida</taxon>
        <taxon>Philodinidae</taxon>
        <taxon>Rotaria</taxon>
    </lineage>
</organism>